<accession>S4XEE3</accession>
<evidence type="ECO:0000256" key="1">
    <source>
        <dbReference type="SAM" id="MobiDB-lite"/>
    </source>
</evidence>
<dbReference type="Proteomes" id="UP000014809">
    <property type="component" value="Chromosome"/>
</dbReference>
<dbReference type="AlphaFoldDB" id="S4XEE3"/>
<dbReference type="KEGG" id="cter:A606_09340"/>
<keyword evidence="3" id="KW-1185">Reference proteome</keyword>
<sequence length="100" mass="10632">MTTPAVRPGSTVTDRHRDILDGYLSIVRNASQEFHAAFAEQITALRELTEQTQAAVDAGRASAADTDQSGPPSSMILPTHAVRPRSVGATPDPFNTRTGT</sequence>
<dbReference type="STRING" id="1200352.A606_09340"/>
<dbReference type="EMBL" id="CP003696">
    <property type="protein sequence ID" value="AGP31507.1"/>
    <property type="molecule type" value="Genomic_DNA"/>
</dbReference>
<dbReference type="HOGENOM" id="CLU_2301093_0_0_11"/>
<feature type="compositionally biased region" description="Low complexity" evidence="1">
    <location>
        <begin position="54"/>
        <end position="64"/>
    </location>
</feature>
<proteinExistence type="predicted"/>
<dbReference type="RefSeq" id="WP_020441863.1">
    <property type="nucleotide sequence ID" value="NC_021663.1"/>
</dbReference>
<gene>
    <name evidence="2" type="ORF">A606_09340</name>
</gene>
<name>S4XEE3_9CORY</name>
<protein>
    <submittedName>
        <fullName evidence="2">Uncharacterized protein</fullName>
    </submittedName>
</protein>
<evidence type="ECO:0000313" key="3">
    <source>
        <dbReference type="Proteomes" id="UP000014809"/>
    </source>
</evidence>
<reference evidence="2 3" key="1">
    <citation type="submission" date="2012-06" db="EMBL/GenBank/DDBJ databases">
        <title>Complete genome sequence of Corynebacterium terpenotabidum Y-11 (=DSM 44721).</title>
        <authorList>
            <person name="Ruckert C."/>
            <person name="Albersmeier A."/>
            <person name="Al-Dilaimi A."/>
            <person name="Szczepanowski R."/>
            <person name="Kalinowski J."/>
        </authorList>
    </citation>
    <scope>NUCLEOTIDE SEQUENCE [LARGE SCALE GENOMIC DNA]</scope>
    <source>
        <strain evidence="2 3">Y-11</strain>
    </source>
</reference>
<feature type="region of interest" description="Disordered" evidence="1">
    <location>
        <begin position="53"/>
        <end position="100"/>
    </location>
</feature>
<dbReference type="PATRIC" id="fig|1200352.3.peg.1898"/>
<organism evidence="2 3">
    <name type="scientific">Corynebacterium terpenotabidum Y-11</name>
    <dbReference type="NCBI Taxonomy" id="1200352"/>
    <lineage>
        <taxon>Bacteria</taxon>
        <taxon>Bacillati</taxon>
        <taxon>Actinomycetota</taxon>
        <taxon>Actinomycetes</taxon>
        <taxon>Mycobacteriales</taxon>
        <taxon>Corynebacteriaceae</taxon>
        <taxon>Corynebacterium</taxon>
    </lineage>
</organism>
<evidence type="ECO:0000313" key="2">
    <source>
        <dbReference type="EMBL" id="AGP31507.1"/>
    </source>
</evidence>